<dbReference type="PATRIC" id="fig|1681.53.peg.673"/>
<evidence type="ECO:0000313" key="2">
    <source>
        <dbReference type="Proteomes" id="UP000070092"/>
    </source>
</evidence>
<dbReference type="Proteomes" id="UP000070092">
    <property type="component" value="Unassembled WGS sequence"/>
</dbReference>
<organism evidence="1 2">
    <name type="scientific">Bifidobacterium bifidum</name>
    <dbReference type="NCBI Taxonomy" id="1681"/>
    <lineage>
        <taxon>Bacteria</taxon>
        <taxon>Bacillati</taxon>
        <taxon>Actinomycetota</taxon>
        <taxon>Actinomycetes</taxon>
        <taxon>Bifidobacteriales</taxon>
        <taxon>Bifidobacteriaceae</taxon>
        <taxon>Bifidobacterium</taxon>
    </lineage>
</organism>
<dbReference type="Pfam" id="PF05935">
    <property type="entry name" value="Arylsulfotrans"/>
    <property type="match status" value="1"/>
</dbReference>
<gene>
    <name evidence="1" type="ORF">HMPREF3196_00684</name>
</gene>
<protein>
    <recommendedName>
        <fullName evidence="3">Arylsulfate sulfo transferase</fullName>
    </recommendedName>
</protein>
<sequence length="174" mass="20117">MWFSASTKHFVGMNRFGKLEKIIDLGDRFILHHDYALDDDGNIVSLATDLTRYDHAVQDQAIKVNTSTGKVTKLVDFGEMFPDYKASTDHSGIDESDPAASGSWDWIHFNTIQLLPDGQYYIYMFDNNFGYAMTRPDYDWTTIADISTAKSSEDKDSRSQYRRYQYDFKGFYFA</sequence>
<dbReference type="EMBL" id="LRPO01000020">
    <property type="protein sequence ID" value="KWZ82101.1"/>
    <property type="molecule type" value="Genomic_DNA"/>
</dbReference>
<comment type="caution">
    <text evidence="1">The sequence shown here is derived from an EMBL/GenBank/DDBJ whole genome shotgun (WGS) entry which is preliminary data.</text>
</comment>
<proteinExistence type="predicted"/>
<dbReference type="GO" id="GO:0004062">
    <property type="term" value="F:aryl sulfotransferase activity"/>
    <property type="evidence" value="ECO:0007669"/>
    <property type="project" value="InterPro"/>
</dbReference>
<evidence type="ECO:0008006" key="3">
    <source>
        <dbReference type="Google" id="ProtNLM"/>
    </source>
</evidence>
<accession>A0A133KR86</accession>
<evidence type="ECO:0000313" key="1">
    <source>
        <dbReference type="EMBL" id="KWZ82101.1"/>
    </source>
</evidence>
<reference evidence="1 2" key="1">
    <citation type="submission" date="2016-01" db="EMBL/GenBank/DDBJ databases">
        <authorList>
            <person name="Oliw E.H."/>
        </authorList>
    </citation>
    <scope>NUCLEOTIDE SEQUENCE [LARGE SCALE GENOMIC DNA]</scope>
    <source>
        <strain evidence="1 2">MJR8628B</strain>
    </source>
</reference>
<name>A0A133KR86_BIFBI</name>
<dbReference type="AlphaFoldDB" id="A0A133KR86"/>
<dbReference type="InterPro" id="IPR010262">
    <property type="entry name" value="Arylsulfotransferase_bact"/>
</dbReference>